<sequence length="103" mass="11272">MKRHIYSGWRAQDEKEDKSAGGACGNPLVLPVRISPLFTPTKSVSTPAVAWDQHPDLGSGRSAEQTVSAGWWISQCQSEVGSFIALSCEEEEEDRQEGLIIIL</sequence>
<dbReference type="EMBL" id="JAINUF010000012">
    <property type="protein sequence ID" value="KAJ8345368.1"/>
    <property type="molecule type" value="Genomic_DNA"/>
</dbReference>
<proteinExistence type="predicted"/>
<reference evidence="2" key="1">
    <citation type="journal article" date="2023" name="Science">
        <title>Genome structures resolve the early diversification of teleost fishes.</title>
        <authorList>
            <person name="Parey E."/>
            <person name="Louis A."/>
            <person name="Montfort J."/>
            <person name="Bouchez O."/>
            <person name="Roques C."/>
            <person name="Iampietro C."/>
            <person name="Lluch J."/>
            <person name="Castinel A."/>
            <person name="Donnadieu C."/>
            <person name="Desvignes T."/>
            <person name="Floi Bucao C."/>
            <person name="Jouanno E."/>
            <person name="Wen M."/>
            <person name="Mejri S."/>
            <person name="Dirks R."/>
            <person name="Jansen H."/>
            <person name="Henkel C."/>
            <person name="Chen W.J."/>
            <person name="Zahm M."/>
            <person name="Cabau C."/>
            <person name="Klopp C."/>
            <person name="Thompson A.W."/>
            <person name="Robinson-Rechavi M."/>
            <person name="Braasch I."/>
            <person name="Lecointre G."/>
            <person name="Bobe J."/>
            <person name="Postlethwait J.H."/>
            <person name="Berthelot C."/>
            <person name="Roest Crollius H."/>
            <person name="Guiguen Y."/>
        </authorList>
    </citation>
    <scope>NUCLEOTIDE SEQUENCE</scope>
    <source>
        <strain evidence="2">WJC10195</strain>
    </source>
</reference>
<comment type="caution">
    <text evidence="2">The sequence shown here is derived from an EMBL/GenBank/DDBJ whole genome shotgun (WGS) entry which is preliminary data.</text>
</comment>
<organism evidence="2 3">
    <name type="scientific">Synaphobranchus kaupii</name>
    <name type="common">Kaup's arrowtooth eel</name>
    <dbReference type="NCBI Taxonomy" id="118154"/>
    <lineage>
        <taxon>Eukaryota</taxon>
        <taxon>Metazoa</taxon>
        <taxon>Chordata</taxon>
        <taxon>Craniata</taxon>
        <taxon>Vertebrata</taxon>
        <taxon>Euteleostomi</taxon>
        <taxon>Actinopterygii</taxon>
        <taxon>Neopterygii</taxon>
        <taxon>Teleostei</taxon>
        <taxon>Anguilliformes</taxon>
        <taxon>Synaphobranchidae</taxon>
        <taxon>Synaphobranchus</taxon>
    </lineage>
</organism>
<dbReference type="AlphaFoldDB" id="A0A9Q1EUR1"/>
<evidence type="ECO:0000313" key="2">
    <source>
        <dbReference type="EMBL" id="KAJ8345368.1"/>
    </source>
</evidence>
<feature type="region of interest" description="Disordered" evidence="1">
    <location>
        <begin position="1"/>
        <end position="22"/>
    </location>
</feature>
<dbReference type="Proteomes" id="UP001152622">
    <property type="component" value="Chromosome 12"/>
</dbReference>
<name>A0A9Q1EUR1_SYNKA</name>
<keyword evidence="3" id="KW-1185">Reference proteome</keyword>
<protein>
    <submittedName>
        <fullName evidence="2">Uncharacterized protein</fullName>
    </submittedName>
</protein>
<gene>
    <name evidence="2" type="ORF">SKAU_G00295610</name>
</gene>
<evidence type="ECO:0000313" key="3">
    <source>
        <dbReference type="Proteomes" id="UP001152622"/>
    </source>
</evidence>
<accession>A0A9Q1EUR1</accession>
<evidence type="ECO:0000256" key="1">
    <source>
        <dbReference type="SAM" id="MobiDB-lite"/>
    </source>
</evidence>